<comment type="caution">
    <text evidence="2">The sequence shown here is derived from an EMBL/GenBank/DDBJ whole genome shotgun (WGS) entry which is preliminary data.</text>
</comment>
<evidence type="ECO:0000256" key="1">
    <source>
        <dbReference type="SAM" id="MobiDB-lite"/>
    </source>
</evidence>
<organism evidence="2 3">
    <name type="scientific">Friedmanniomyces endolithicus</name>
    <dbReference type="NCBI Taxonomy" id="329885"/>
    <lineage>
        <taxon>Eukaryota</taxon>
        <taxon>Fungi</taxon>
        <taxon>Dikarya</taxon>
        <taxon>Ascomycota</taxon>
        <taxon>Pezizomycotina</taxon>
        <taxon>Dothideomycetes</taxon>
        <taxon>Dothideomycetidae</taxon>
        <taxon>Mycosphaerellales</taxon>
        <taxon>Teratosphaeriaceae</taxon>
        <taxon>Friedmanniomyces</taxon>
    </lineage>
</organism>
<dbReference type="EMBL" id="NAJP01000031">
    <property type="protein sequence ID" value="TKA40668.1"/>
    <property type="molecule type" value="Genomic_DNA"/>
</dbReference>
<name>A0A4U0UWZ2_9PEZI</name>
<evidence type="ECO:0000313" key="2">
    <source>
        <dbReference type="EMBL" id="TKA40668.1"/>
    </source>
</evidence>
<sequence>MPSHVILLAGVPEATDLDWDETDLLASLNTPVKRFLGHHEPTRTTAQHGPSIQSPPTAKWRAISMRNPAHDATVPAPADLPQTQFRSLGNNNDNAIASQERLDFLQHSLALLANLDSSQIAAPEDTTAFASTPSFATATTGISFLTTNDSFSYPATPPTKSASMQLKADITDLARIPSADHITRIQPQTITLSISSQTKQQDDLRSELGNLRAGDVVVVRNVALSAFKGCVYGQSLSRKFARNCTSVNVISAEDVRVHGSVAMRGKFGRVQRWADDFVGRRSGPTVMGKAVAGGGGRRVGEEVLPPDTPETT</sequence>
<feature type="region of interest" description="Disordered" evidence="1">
    <location>
        <begin position="290"/>
        <end position="312"/>
    </location>
</feature>
<reference evidence="2 3" key="1">
    <citation type="submission" date="2017-03" db="EMBL/GenBank/DDBJ databases">
        <title>Genomes of endolithic fungi from Antarctica.</title>
        <authorList>
            <person name="Coleine C."/>
            <person name="Masonjones S."/>
            <person name="Stajich J.E."/>
        </authorList>
    </citation>
    <scope>NUCLEOTIDE SEQUENCE [LARGE SCALE GENOMIC DNA]</scope>
    <source>
        <strain evidence="2 3">CCFEE 5311</strain>
    </source>
</reference>
<proteinExistence type="predicted"/>
<evidence type="ECO:0000313" key="3">
    <source>
        <dbReference type="Proteomes" id="UP000310066"/>
    </source>
</evidence>
<dbReference type="AlphaFoldDB" id="A0A4U0UWZ2"/>
<protein>
    <submittedName>
        <fullName evidence="2">Uncharacterized protein</fullName>
    </submittedName>
</protein>
<dbReference type="Proteomes" id="UP000310066">
    <property type="component" value="Unassembled WGS sequence"/>
</dbReference>
<gene>
    <name evidence="2" type="ORF">B0A54_07936</name>
</gene>
<accession>A0A4U0UWZ2</accession>
<dbReference type="OrthoDB" id="5378679at2759"/>